<sequence length="274" mass="30532">MVDLSGGQDGPLEHAFSNSVFILPGIVVVGLSARYFEPLSVETQLWVREHVDMAEEGLNINQIQQLLDEGKIPSKKALMDMLETADVEEELKENLRGMLMGDVPQVFGAYSTTLGVVFVFLICLKTMAADTLNIGELIKEKLAESFEGPDVMSTLQNLLANSGHQTGELKDKLTGIMDHYNTLSDGDKLVFGKFVKELLTNKLAKHLKDNPPDLSEVEEALTGAVRQQLIYAAIIGVAFLILIVFFGYKLYKSIKEKDLKREEKRKAKLMKKKK</sequence>
<gene>
    <name evidence="2" type="ORF">LSINAPIS_LOCUS14603</name>
</gene>
<dbReference type="EMBL" id="FZQP02006915">
    <property type="protein sequence ID" value="VVD04959.1"/>
    <property type="molecule type" value="Genomic_DNA"/>
</dbReference>
<evidence type="ECO:0000256" key="1">
    <source>
        <dbReference type="SAM" id="Phobius"/>
    </source>
</evidence>
<organism evidence="2 3">
    <name type="scientific">Leptidea sinapis</name>
    <dbReference type="NCBI Taxonomy" id="189913"/>
    <lineage>
        <taxon>Eukaryota</taxon>
        <taxon>Metazoa</taxon>
        <taxon>Ecdysozoa</taxon>
        <taxon>Arthropoda</taxon>
        <taxon>Hexapoda</taxon>
        <taxon>Insecta</taxon>
        <taxon>Pterygota</taxon>
        <taxon>Neoptera</taxon>
        <taxon>Endopterygota</taxon>
        <taxon>Lepidoptera</taxon>
        <taxon>Glossata</taxon>
        <taxon>Ditrysia</taxon>
        <taxon>Papilionoidea</taxon>
        <taxon>Pieridae</taxon>
        <taxon>Dismorphiinae</taxon>
        <taxon>Leptidea</taxon>
    </lineage>
</organism>
<keyword evidence="1" id="KW-0472">Membrane</keyword>
<feature type="transmembrane region" description="Helical" evidence="1">
    <location>
        <begin position="229"/>
        <end position="251"/>
    </location>
</feature>
<proteinExistence type="predicted"/>
<keyword evidence="1" id="KW-1133">Transmembrane helix</keyword>
<keyword evidence="3" id="KW-1185">Reference proteome</keyword>
<protein>
    <submittedName>
        <fullName evidence="2">Uncharacterized protein</fullName>
    </submittedName>
</protein>
<keyword evidence="1" id="KW-0812">Transmembrane</keyword>
<dbReference type="Proteomes" id="UP000324832">
    <property type="component" value="Unassembled WGS sequence"/>
</dbReference>
<dbReference type="AlphaFoldDB" id="A0A5E4R6Y5"/>
<feature type="transmembrane region" description="Helical" evidence="1">
    <location>
        <begin position="15"/>
        <end position="36"/>
    </location>
</feature>
<feature type="transmembrane region" description="Helical" evidence="1">
    <location>
        <begin position="106"/>
        <end position="128"/>
    </location>
</feature>
<accession>A0A5E4R6Y5</accession>
<reference evidence="2 3" key="1">
    <citation type="submission" date="2017-07" db="EMBL/GenBank/DDBJ databases">
        <authorList>
            <person name="Talla V."/>
            <person name="Backstrom N."/>
        </authorList>
    </citation>
    <scope>NUCLEOTIDE SEQUENCE [LARGE SCALE GENOMIC DNA]</scope>
</reference>
<evidence type="ECO:0000313" key="2">
    <source>
        <dbReference type="EMBL" id="VVD04959.1"/>
    </source>
</evidence>
<name>A0A5E4R6Y5_9NEOP</name>
<evidence type="ECO:0000313" key="3">
    <source>
        <dbReference type="Proteomes" id="UP000324832"/>
    </source>
</evidence>